<feature type="transmembrane region" description="Helical" evidence="7">
    <location>
        <begin position="72"/>
        <end position="92"/>
    </location>
</feature>
<evidence type="ECO:0000313" key="8">
    <source>
        <dbReference type="EMBL" id="ARQ00219.1"/>
    </source>
</evidence>
<dbReference type="GO" id="GO:0055085">
    <property type="term" value="P:transmembrane transport"/>
    <property type="evidence" value="ECO:0007669"/>
    <property type="project" value="InterPro"/>
</dbReference>
<keyword evidence="2 7" id="KW-0813">Transport</keyword>
<dbReference type="KEGG" id="psin:CAK95_14915"/>
<dbReference type="InterPro" id="IPR035906">
    <property type="entry name" value="MetI-like_sf"/>
</dbReference>
<dbReference type="EMBL" id="CP021112">
    <property type="protein sequence ID" value="ARQ00219.1"/>
    <property type="molecule type" value="Genomic_DNA"/>
</dbReference>
<keyword evidence="3" id="KW-1003">Cell membrane</keyword>
<keyword evidence="6 7" id="KW-0472">Membrane</keyword>
<dbReference type="Proteomes" id="UP000194137">
    <property type="component" value="Chromosome"/>
</dbReference>
<dbReference type="SUPFAM" id="SSF161098">
    <property type="entry name" value="MetI-like"/>
    <property type="match status" value="1"/>
</dbReference>
<dbReference type="PANTHER" id="PTHR30151:SF0">
    <property type="entry name" value="ABC TRANSPORTER PERMEASE PROTEIN MJ0413-RELATED"/>
    <property type="match status" value="1"/>
</dbReference>
<dbReference type="OrthoDB" id="7260900at2"/>
<keyword evidence="5 7" id="KW-1133">Transmembrane helix</keyword>
<reference evidence="8 9" key="1">
    <citation type="submission" date="2017-05" db="EMBL/GenBank/DDBJ databases">
        <title>Full genome sequence of Pseudorhodoplanes sinuspersici.</title>
        <authorList>
            <person name="Dastgheib S.M.M."/>
            <person name="Shavandi M."/>
            <person name="Tirandaz H."/>
        </authorList>
    </citation>
    <scope>NUCLEOTIDE SEQUENCE [LARGE SCALE GENOMIC DNA]</scope>
    <source>
        <strain evidence="8 9">RIPI110</strain>
    </source>
</reference>
<dbReference type="PROSITE" id="PS50928">
    <property type="entry name" value="ABC_TM1"/>
    <property type="match status" value="1"/>
</dbReference>
<comment type="subcellular location">
    <subcellularLocation>
        <location evidence="1 7">Cell membrane</location>
        <topology evidence="1 7">Multi-pass membrane protein</topology>
    </subcellularLocation>
</comment>
<dbReference type="RefSeq" id="WP_086088617.1">
    <property type="nucleotide sequence ID" value="NZ_CP021112.1"/>
</dbReference>
<accession>A0A1W6ZS29</accession>
<evidence type="ECO:0000256" key="5">
    <source>
        <dbReference type="ARBA" id="ARBA00022989"/>
    </source>
</evidence>
<dbReference type="InterPro" id="IPR000515">
    <property type="entry name" value="MetI-like"/>
</dbReference>
<organism evidence="8 9">
    <name type="scientific">Pseudorhodoplanes sinuspersici</name>
    <dbReference type="NCBI Taxonomy" id="1235591"/>
    <lineage>
        <taxon>Bacteria</taxon>
        <taxon>Pseudomonadati</taxon>
        <taxon>Pseudomonadota</taxon>
        <taxon>Alphaproteobacteria</taxon>
        <taxon>Hyphomicrobiales</taxon>
        <taxon>Pseudorhodoplanes</taxon>
    </lineage>
</organism>
<dbReference type="STRING" id="1235591.CAK95_14915"/>
<dbReference type="Pfam" id="PF00528">
    <property type="entry name" value="BPD_transp_1"/>
    <property type="match status" value="1"/>
</dbReference>
<dbReference type="PANTHER" id="PTHR30151">
    <property type="entry name" value="ALKANE SULFONATE ABC TRANSPORTER-RELATED, MEMBRANE SUBUNIT"/>
    <property type="match status" value="1"/>
</dbReference>
<proteinExistence type="inferred from homology"/>
<protein>
    <submittedName>
        <fullName evidence="8">ABC transporter permease</fullName>
    </submittedName>
</protein>
<evidence type="ECO:0000256" key="4">
    <source>
        <dbReference type="ARBA" id="ARBA00022692"/>
    </source>
</evidence>
<evidence type="ECO:0000256" key="6">
    <source>
        <dbReference type="ARBA" id="ARBA00023136"/>
    </source>
</evidence>
<keyword evidence="4 7" id="KW-0812">Transmembrane</keyword>
<keyword evidence="9" id="KW-1185">Reference proteome</keyword>
<feature type="transmembrane region" description="Helical" evidence="7">
    <location>
        <begin position="226"/>
        <end position="246"/>
    </location>
</feature>
<name>A0A1W6ZS29_9HYPH</name>
<feature type="transmembrane region" description="Helical" evidence="7">
    <location>
        <begin position="12"/>
        <end position="30"/>
    </location>
</feature>
<feature type="transmembrane region" description="Helical" evidence="7">
    <location>
        <begin position="188"/>
        <end position="206"/>
    </location>
</feature>
<evidence type="ECO:0000256" key="3">
    <source>
        <dbReference type="ARBA" id="ARBA00022475"/>
    </source>
</evidence>
<gene>
    <name evidence="8" type="ORF">CAK95_14915</name>
</gene>
<evidence type="ECO:0000313" key="9">
    <source>
        <dbReference type="Proteomes" id="UP000194137"/>
    </source>
</evidence>
<evidence type="ECO:0000256" key="7">
    <source>
        <dbReference type="RuleBase" id="RU363032"/>
    </source>
</evidence>
<dbReference type="CDD" id="cd06261">
    <property type="entry name" value="TM_PBP2"/>
    <property type="match status" value="1"/>
</dbReference>
<evidence type="ECO:0000256" key="1">
    <source>
        <dbReference type="ARBA" id="ARBA00004651"/>
    </source>
</evidence>
<dbReference type="AlphaFoldDB" id="A0A1W6ZS29"/>
<evidence type="ECO:0000256" key="2">
    <source>
        <dbReference type="ARBA" id="ARBA00022448"/>
    </source>
</evidence>
<dbReference type="Gene3D" id="1.10.3720.10">
    <property type="entry name" value="MetI-like"/>
    <property type="match status" value="1"/>
</dbReference>
<dbReference type="GO" id="GO:0005886">
    <property type="term" value="C:plasma membrane"/>
    <property type="evidence" value="ECO:0007669"/>
    <property type="project" value="UniProtKB-SubCell"/>
</dbReference>
<feature type="transmembrane region" description="Helical" evidence="7">
    <location>
        <begin position="113"/>
        <end position="139"/>
    </location>
</feature>
<sequence>MITLPQLNRIGWLLASFGVGLLLVALWQVVAQMRLVSPVFLPTPGRAFDALVYGLTEGDLRSKTIGTIERMIYGWLLASLAGIVIGAMIGVSQTARAYVEPTLEFLRPLPASAMMPVAIAILGLTDAMVLAVIAFGALWPMLLATVHGFAAVEPRLYQVSRVLGLSHWDVIWKIALPSAMPDILSGMRVGLTIALILAVVGEMLASRPGLGQAILLAARSFQSADLYAGVILLGIIGYVSSVLLGLCERRLLRWRQTHH</sequence>
<comment type="similarity">
    <text evidence="7">Belongs to the binding-protein-dependent transport system permease family.</text>
</comment>